<reference evidence="1 4" key="2">
    <citation type="submission" date="2021-06" db="EMBL/GenBank/DDBJ databases">
        <title>Whole genome sequence of Paenibacillus sophorae DSM23020 for comparative genomics.</title>
        <authorList>
            <person name="Kim M.-J."/>
            <person name="Lee G."/>
            <person name="Shin J.-H."/>
        </authorList>
    </citation>
    <scope>NUCLEOTIDE SEQUENCE [LARGE SCALE GENOMIC DNA]</scope>
    <source>
        <strain evidence="1 4">DSM 23020</strain>
    </source>
</reference>
<dbReference type="OrthoDB" id="2912943at2"/>
<reference evidence="2 3" key="1">
    <citation type="submission" date="2016-10" db="EMBL/GenBank/DDBJ databases">
        <authorList>
            <person name="de Groot N.N."/>
        </authorList>
    </citation>
    <scope>NUCLEOTIDE SEQUENCE [LARGE SCALE GENOMIC DNA]</scope>
    <source>
        <strain evidence="2 3">CGMCC 1.10238</strain>
    </source>
</reference>
<proteinExistence type="predicted"/>
<dbReference type="STRING" id="1333845.SAMN04487895_101743"/>
<accession>A0A1H8H3Y6</accession>
<dbReference type="Proteomes" id="UP000683429">
    <property type="component" value="Chromosome"/>
</dbReference>
<dbReference type="EMBL" id="FODH01000001">
    <property type="protein sequence ID" value="SEN50710.1"/>
    <property type="molecule type" value="Genomic_DNA"/>
</dbReference>
<dbReference type="EMBL" id="CP076607">
    <property type="protein sequence ID" value="QWU14431.1"/>
    <property type="molecule type" value="Genomic_DNA"/>
</dbReference>
<dbReference type="RefSeq" id="WP_036588485.1">
    <property type="nucleotide sequence ID" value="NZ_CP076607.1"/>
</dbReference>
<protein>
    <recommendedName>
        <fullName evidence="5">Phage major capsid protein, HK97 family</fullName>
    </recommendedName>
</protein>
<keyword evidence="4" id="KW-1185">Reference proteome</keyword>
<name>A0A1H8H3Y6_9BACL</name>
<evidence type="ECO:0000313" key="2">
    <source>
        <dbReference type="EMBL" id="SEN50710.1"/>
    </source>
</evidence>
<organism evidence="2 3">
    <name type="scientific">Paenibacillus sophorae</name>
    <dbReference type="NCBI Taxonomy" id="1333845"/>
    <lineage>
        <taxon>Bacteria</taxon>
        <taxon>Bacillati</taxon>
        <taxon>Bacillota</taxon>
        <taxon>Bacilli</taxon>
        <taxon>Bacillales</taxon>
        <taxon>Paenibacillaceae</taxon>
        <taxon>Paenibacillus</taxon>
    </lineage>
</organism>
<evidence type="ECO:0000313" key="3">
    <source>
        <dbReference type="Proteomes" id="UP000198809"/>
    </source>
</evidence>
<gene>
    <name evidence="1" type="ORF">KP014_21220</name>
    <name evidence="2" type="ORF">SAMN04487895_101743</name>
</gene>
<dbReference type="Proteomes" id="UP000198809">
    <property type="component" value="Unassembled WGS sequence"/>
</dbReference>
<sequence length="338" mass="37253">MLYDDQKIKGLFSRVLDTKNTSNDDAEDIKAYCSKVFGDGSKTPDPSMLHQFNNLIVEEADKIVKPKATKVLDLLAAFVPRNRGDIYQYNISKEHKAKVVWAALGTGVDLIRVDGKKSKVATPASFQTGFSYEPLDLVNDSIENFRKLVDDVGEAKIRLYMQQVSKLMQAAISAGDIPAANVKTGSNLGLADYNKVASTLQRYGGRPVFVADTLLIDYFAQQATGAGYKDLLTDDLRTELRTALNPTSIGRTTAVNLVNPFTDETNSKVEIPVNEGYMMAGAVNQKPFIIVEYGGMRQYTEQDPSDERIKLKITQEAAIELLYGEAIGYIKEDAAVNL</sequence>
<evidence type="ECO:0000313" key="1">
    <source>
        <dbReference type="EMBL" id="QWU14431.1"/>
    </source>
</evidence>
<dbReference type="AlphaFoldDB" id="A0A1H8H3Y6"/>
<evidence type="ECO:0000313" key="4">
    <source>
        <dbReference type="Proteomes" id="UP000683429"/>
    </source>
</evidence>
<evidence type="ECO:0008006" key="5">
    <source>
        <dbReference type="Google" id="ProtNLM"/>
    </source>
</evidence>